<dbReference type="EMBL" id="WBUI01000032">
    <property type="protein sequence ID" value="KAB2929359.1"/>
    <property type="molecule type" value="Genomic_DNA"/>
</dbReference>
<dbReference type="AlphaFoldDB" id="A0A833LVQ6"/>
<gene>
    <name evidence="1" type="ORF">F9K24_19995</name>
</gene>
<dbReference type="Proteomes" id="UP000460298">
    <property type="component" value="Unassembled WGS sequence"/>
</dbReference>
<dbReference type="InterPro" id="IPR058702">
    <property type="entry name" value="MafI2-like"/>
</dbReference>
<dbReference type="Pfam" id="PF26541">
    <property type="entry name" value="MafI2"/>
    <property type="match status" value="1"/>
</dbReference>
<protein>
    <submittedName>
        <fullName evidence="1">Uncharacterized protein</fullName>
    </submittedName>
</protein>
<organism evidence="1 2">
    <name type="scientific">Leptonema illini</name>
    <dbReference type="NCBI Taxonomy" id="183"/>
    <lineage>
        <taxon>Bacteria</taxon>
        <taxon>Pseudomonadati</taxon>
        <taxon>Spirochaetota</taxon>
        <taxon>Spirochaetia</taxon>
        <taxon>Leptospirales</taxon>
        <taxon>Leptospiraceae</taxon>
        <taxon>Leptonema</taxon>
    </lineage>
</organism>
<name>A0A833LVQ6_9LEPT</name>
<reference evidence="1 2" key="1">
    <citation type="submission" date="2019-10" db="EMBL/GenBank/DDBJ databases">
        <title>Extracellular Electron Transfer in a Candidatus Methanoperedens spp. Enrichment Culture.</title>
        <authorList>
            <person name="Berger S."/>
            <person name="Rangel Shaw D."/>
            <person name="Berben T."/>
            <person name="In 'T Zandt M."/>
            <person name="Frank J."/>
            <person name="Reimann J."/>
            <person name="Jetten M.S.M."/>
            <person name="Welte C.U."/>
        </authorList>
    </citation>
    <scope>NUCLEOTIDE SEQUENCE [LARGE SCALE GENOMIC DNA]</scope>
    <source>
        <strain evidence="1">SB12</strain>
    </source>
</reference>
<sequence>MSDIRAGVLLSLQRSLLGMISENIRAITCEWGADIITIIFVFDGDYSPSDEEDCEVIVTEVAADFPEHTVETQLVSLKAPLSLADEILTAWVYVRREMH</sequence>
<proteinExistence type="predicted"/>
<evidence type="ECO:0000313" key="1">
    <source>
        <dbReference type="EMBL" id="KAB2929359.1"/>
    </source>
</evidence>
<evidence type="ECO:0000313" key="2">
    <source>
        <dbReference type="Proteomes" id="UP000460298"/>
    </source>
</evidence>
<comment type="caution">
    <text evidence="1">The sequence shown here is derived from an EMBL/GenBank/DDBJ whole genome shotgun (WGS) entry which is preliminary data.</text>
</comment>
<accession>A0A833LVQ6</accession>